<feature type="region of interest" description="Disordered" evidence="5">
    <location>
        <begin position="1"/>
        <end position="28"/>
    </location>
</feature>
<feature type="transmembrane region" description="Helical" evidence="6">
    <location>
        <begin position="443"/>
        <end position="466"/>
    </location>
</feature>
<evidence type="ECO:0008006" key="9">
    <source>
        <dbReference type="Google" id="ProtNLM"/>
    </source>
</evidence>
<dbReference type="OrthoDB" id="6436161at2759"/>
<keyword evidence="2 6" id="KW-0812">Transmembrane</keyword>
<keyword evidence="3 6" id="KW-1133">Transmembrane helix</keyword>
<dbReference type="PANTHER" id="PTHR23507">
    <property type="entry name" value="ZGC:174356"/>
    <property type="match status" value="1"/>
</dbReference>
<keyword evidence="8" id="KW-1185">Reference proteome</keyword>
<feature type="transmembrane region" description="Helical" evidence="6">
    <location>
        <begin position="251"/>
        <end position="272"/>
    </location>
</feature>
<evidence type="ECO:0000256" key="6">
    <source>
        <dbReference type="SAM" id="Phobius"/>
    </source>
</evidence>
<dbReference type="PANTHER" id="PTHR23507:SF1">
    <property type="entry name" value="FI18259P1-RELATED"/>
    <property type="match status" value="1"/>
</dbReference>
<dbReference type="InterPro" id="IPR011701">
    <property type="entry name" value="MFS"/>
</dbReference>
<dbReference type="InterPro" id="IPR005829">
    <property type="entry name" value="Sugar_transporter_CS"/>
</dbReference>
<evidence type="ECO:0000313" key="7">
    <source>
        <dbReference type="EMBL" id="GBL95808.1"/>
    </source>
</evidence>
<gene>
    <name evidence="7" type="ORF">AVEN_729_1</name>
</gene>
<dbReference type="Proteomes" id="UP000499080">
    <property type="component" value="Unassembled WGS sequence"/>
</dbReference>
<evidence type="ECO:0000256" key="4">
    <source>
        <dbReference type="ARBA" id="ARBA00023136"/>
    </source>
</evidence>
<evidence type="ECO:0000313" key="8">
    <source>
        <dbReference type="Proteomes" id="UP000499080"/>
    </source>
</evidence>
<feature type="transmembrane region" description="Helical" evidence="6">
    <location>
        <begin position="158"/>
        <end position="179"/>
    </location>
</feature>
<comment type="caution">
    <text evidence="7">The sequence shown here is derived from an EMBL/GenBank/DDBJ whole genome shotgun (WGS) entry which is preliminary data.</text>
</comment>
<feature type="transmembrane region" description="Helical" evidence="6">
    <location>
        <begin position="185"/>
        <end position="207"/>
    </location>
</feature>
<protein>
    <recommendedName>
        <fullName evidence="9">Proton-coupled folate transporter</fullName>
    </recommendedName>
</protein>
<accession>A0A4Y2BUP3</accession>
<evidence type="ECO:0000256" key="2">
    <source>
        <dbReference type="ARBA" id="ARBA00022692"/>
    </source>
</evidence>
<dbReference type="PROSITE" id="PS00216">
    <property type="entry name" value="SUGAR_TRANSPORT_1"/>
    <property type="match status" value="1"/>
</dbReference>
<dbReference type="InterPro" id="IPR036259">
    <property type="entry name" value="MFS_trans_sf"/>
</dbReference>
<feature type="transmembrane region" description="Helical" evidence="6">
    <location>
        <begin position="353"/>
        <end position="375"/>
    </location>
</feature>
<name>A0A4Y2BUP3_ARAVE</name>
<feature type="transmembrane region" description="Helical" evidence="6">
    <location>
        <begin position="316"/>
        <end position="341"/>
    </location>
</feature>
<feature type="transmembrane region" description="Helical" evidence="6">
    <location>
        <begin position="478"/>
        <end position="499"/>
    </location>
</feature>
<comment type="subcellular location">
    <subcellularLocation>
        <location evidence="1">Membrane</location>
        <topology evidence="1">Multi-pass membrane protein</topology>
    </subcellularLocation>
</comment>
<keyword evidence="4 6" id="KW-0472">Membrane</keyword>
<proteinExistence type="predicted"/>
<dbReference type="Pfam" id="PF07690">
    <property type="entry name" value="MFS_1"/>
    <property type="match status" value="1"/>
</dbReference>
<dbReference type="EMBL" id="BGPR01000114">
    <property type="protein sequence ID" value="GBL95808.1"/>
    <property type="molecule type" value="Genomic_DNA"/>
</dbReference>
<feature type="transmembrane region" description="Helical" evidence="6">
    <location>
        <begin position="382"/>
        <end position="402"/>
    </location>
</feature>
<evidence type="ECO:0000256" key="1">
    <source>
        <dbReference type="ARBA" id="ARBA00004141"/>
    </source>
</evidence>
<feature type="transmembrane region" description="Helical" evidence="6">
    <location>
        <begin position="129"/>
        <end position="146"/>
    </location>
</feature>
<feature type="transmembrane region" description="Helical" evidence="6">
    <location>
        <begin position="408"/>
        <end position="431"/>
    </location>
</feature>
<dbReference type="Gene3D" id="1.20.1250.20">
    <property type="entry name" value="MFS general substrate transporter like domains"/>
    <property type="match status" value="1"/>
</dbReference>
<feature type="transmembrane region" description="Helical" evidence="6">
    <location>
        <begin position="228"/>
        <end position="245"/>
    </location>
</feature>
<reference evidence="7 8" key="1">
    <citation type="journal article" date="2019" name="Sci. Rep.">
        <title>Orb-weaving spider Araneus ventricosus genome elucidates the spidroin gene catalogue.</title>
        <authorList>
            <person name="Kono N."/>
            <person name="Nakamura H."/>
            <person name="Ohtoshi R."/>
            <person name="Moran D.A.P."/>
            <person name="Shinohara A."/>
            <person name="Yoshida Y."/>
            <person name="Fujiwara M."/>
            <person name="Mori M."/>
            <person name="Tomita M."/>
            <person name="Arakawa K."/>
        </authorList>
    </citation>
    <scope>NUCLEOTIDE SEQUENCE [LARGE SCALE GENOMIC DNA]</scope>
</reference>
<feature type="transmembrane region" description="Helical" evidence="6">
    <location>
        <begin position="72"/>
        <end position="92"/>
    </location>
</feature>
<dbReference type="SUPFAM" id="SSF103473">
    <property type="entry name" value="MFS general substrate transporter"/>
    <property type="match status" value="1"/>
</dbReference>
<dbReference type="GO" id="GO:0022857">
    <property type="term" value="F:transmembrane transporter activity"/>
    <property type="evidence" value="ECO:0007669"/>
    <property type="project" value="InterPro"/>
</dbReference>
<dbReference type="GO" id="GO:0016020">
    <property type="term" value="C:membrane"/>
    <property type="evidence" value="ECO:0007669"/>
    <property type="project" value="UniProtKB-SubCell"/>
</dbReference>
<evidence type="ECO:0000256" key="3">
    <source>
        <dbReference type="ARBA" id="ARBA00022989"/>
    </source>
</evidence>
<sequence>MEKKNIENSTVEHSFDRKPEKAQVNTPLKSDEGNIQYGSVNEKDPLLMAGDVELNKFVRISFCLRSLTIEPIMFLFSFAFVMNLSCLSNMMMNKGCLYHFNYSTGVCNNLSHYPSEKTDVEILANNYSMYYSLIGLIGALMMVFIAPWSDKYGRKLPLFLALTGTILSDIGLALCTYNYESELYFVVLARIPSELFGGFICILTIVYSHASEVSSRKTRTMKYTFVEIAFSLGMALGGLCGGLVYRYYGYFYIYVIGFALHVMCLPWLLLVVEETTGFDSTATWKEKISDIFVCESLLKGWKASVRVRPNKGRGLILLYFASMCVIVLTYESLSSIGYIYVHHIYNWDPTTYNTVNTIFSLTTMVVLGISIPLLVRIFKVSDFALGLTGVFSMMAKYTIFAFAHYGIYLYYLGNAAGFLNGLVPLAVRSSVSKIADKDELGKVFSFLATCEAVVPMVGTVVITKVFNATMNIYPNVSYLMTVGLLFIPLGTFLWAFIYLRKSHRVQEEATSFQ</sequence>
<evidence type="ECO:0000256" key="5">
    <source>
        <dbReference type="SAM" id="MobiDB-lite"/>
    </source>
</evidence>
<dbReference type="AlphaFoldDB" id="A0A4Y2BUP3"/>
<organism evidence="7 8">
    <name type="scientific">Araneus ventricosus</name>
    <name type="common">Orbweaver spider</name>
    <name type="synonym">Epeira ventricosa</name>
    <dbReference type="NCBI Taxonomy" id="182803"/>
    <lineage>
        <taxon>Eukaryota</taxon>
        <taxon>Metazoa</taxon>
        <taxon>Ecdysozoa</taxon>
        <taxon>Arthropoda</taxon>
        <taxon>Chelicerata</taxon>
        <taxon>Arachnida</taxon>
        <taxon>Araneae</taxon>
        <taxon>Araneomorphae</taxon>
        <taxon>Entelegynae</taxon>
        <taxon>Araneoidea</taxon>
        <taxon>Araneidae</taxon>
        <taxon>Araneus</taxon>
    </lineage>
</organism>